<dbReference type="EMBL" id="VSWD01000013">
    <property type="protein sequence ID" value="KAK3085107.1"/>
    <property type="molecule type" value="Genomic_DNA"/>
</dbReference>
<evidence type="ECO:0000313" key="4">
    <source>
        <dbReference type="Proteomes" id="UP001186944"/>
    </source>
</evidence>
<dbReference type="Proteomes" id="UP001186944">
    <property type="component" value="Unassembled WGS sequence"/>
</dbReference>
<dbReference type="Gene3D" id="3.30.450.20">
    <property type="entry name" value="PAS domain"/>
    <property type="match status" value="2"/>
</dbReference>
<keyword evidence="2" id="KW-0472">Membrane</keyword>
<gene>
    <name evidence="3" type="ORF">FSP39_024482</name>
</gene>
<dbReference type="PANTHER" id="PTHR10166">
    <property type="entry name" value="VOLTAGE-DEPENDENT CALCIUM CHANNEL SUBUNIT ALPHA-2/DELTA-RELATED"/>
    <property type="match status" value="1"/>
</dbReference>
<dbReference type="AlphaFoldDB" id="A0AA88XXP1"/>
<keyword evidence="2" id="KW-0812">Transmembrane</keyword>
<name>A0AA88XXP1_PINIB</name>
<feature type="transmembrane region" description="Helical" evidence="2">
    <location>
        <begin position="634"/>
        <end position="657"/>
    </location>
</feature>
<comment type="caution">
    <text evidence="3">The sequence shown here is derived from an EMBL/GenBank/DDBJ whole genome shotgun (WGS) entry which is preliminary data.</text>
</comment>
<keyword evidence="4" id="KW-1185">Reference proteome</keyword>
<sequence>YELVQNPVNLKESMARYYRFISNSASDPVFSVPFVDPQSNKTGLVMSLCLPIISNAVREGVVCSDIRLSELLSDIQYFKEGELSHAFLIDGQGRVMLHYLQPFPQAFNYEPDPIDVRTLERGSDAAEVVASMMSGGTGNRTFMSKRTIPRGSVLYEGIVSPLVRSHYFWTNVAGTNFSLCVVLGDNDDQKVLQADQQLLVRNEEIFLYHRRDIYPRDFSDCRHYSRFATKEKSMVMLTPHAFDDPIAYLFKSETAGDAKAYTDYMNRQSSNRYGIKVGVRDSVSATYEAEKIWIRNREDFAKFVVWRYLGTEDGHLRVFPAVQITHDYDHFTRAWWKRTMGLKGQNVVIAPYIDLWGAGMVVTMCKALYEGKTNGNHAETDKATASICIDFPYSYFSRMFISKYPDCSRKEYNCIIVDINGFLVVHPDFSLITNDPDIERIHLGAKLSLQNTEEVDRFPDGKNFKIVKVRDSNIFIIIKSATSSSPACCSDSKISPDAYTCASQDCCLCYTTASYDVCKNSRNFMEVNPTCSARVPDSNTPSPNDTNRIKGLPVCYDVACQNRQNISSCYDVAGCGWCEQNYMGNILGEDQACCNIHEVCPFGKQVEGKVLRHCSHEVPGTATVAPSTGDNVPLIAGISAGIVILVAIIVILVVCLIRRAKPKELDDPYITPISTQRENTEHQLHVNYVVSTSSEGSTEYPPAYKESSESPEPDRYI</sequence>
<evidence type="ECO:0000256" key="1">
    <source>
        <dbReference type="SAM" id="MobiDB-lite"/>
    </source>
</evidence>
<dbReference type="PANTHER" id="PTHR10166:SF66">
    <property type="entry name" value="VWFA AND CACHE DOMAIN-CONTAINING PROTEIN CG16868"/>
    <property type="match status" value="1"/>
</dbReference>
<keyword evidence="2" id="KW-1133">Transmembrane helix</keyword>
<feature type="non-terminal residue" evidence="3">
    <location>
        <position position="1"/>
    </location>
</feature>
<organism evidence="3 4">
    <name type="scientific">Pinctada imbricata</name>
    <name type="common">Atlantic pearl-oyster</name>
    <name type="synonym">Pinctada martensii</name>
    <dbReference type="NCBI Taxonomy" id="66713"/>
    <lineage>
        <taxon>Eukaryota</taxon>
        <taxon>Metazoa</taxon>
        <taxon>Spiralia</taxon>
        <taxon>Lophotrochozoa</taxon>
        <taxon>Mollusca</taxon>
        <taxon>Bivalvia</taxon>
        <taxon>Autobranchia</taxon>
        <taxon>Pteriomorphia</taxon>
        <taxon>Pterioida</taxon>
        <taxon>Pterioidea</taxon>
        <taxon>Pteriidae</taxon>
        <taxon>Pinctada</taxon>
    </lineage>
</organism>
<feature type="region of interest" description="Disordered" evidence="1">
    <location>
        <begin position="691"/>
        <end position="717"/>
    </location>
</feature>
<evidence type="ECO:0000313" key="3">
    <source>
        <dbReference type="EMBL" id="KAK3085107.1"/>
    </source>
</evidence>
<dbReference type="CDD" id="cd18774">
    <property type="entry name" value="PDC2_HK_sensor"/>
    <property type="match status" value="1"/>
</dbReference>
<evidence type="ECO:0008006" key="5">
    <source>
        <dbReference type="Google" id="ProtNLM"/>
    </source>
</evidence>
<evidence type="ECO:0000256" key="2">
    <source>
        <dbReference type="SAM" id="Phobius"/>
    </source>
</evidence>
<feature type="compositionally biased region" description="Basic and acidic residues" evidence="1">
    <location>
        <begin position="706"/>
        <end position="717"/>
    </location>
</feature>
<accession>A0AA88XXP1</accession>
<protein>
    <recommendedName>
        <fullName evidence="5">Cache domain-containing protein</fullName>
    </recommendedName>
</protein>
<reference evidence="3" key="1">
    <citation type="submission" date="2019-08" db="EMBL/GenBank/DDBJ databases">
        <title>The improved chromosome-level genome for the pearl oyster Pinctada fucata martensii using PacBio sequencing and Hi-C.</title>
        <authorList>
            <person name="Zheng Z."/>
        </authorList>
    </citation>
    <scope>NUCLEOTIDE SEQUENCE</scope>
    <source>
        <strain evidence="3">ZZ-2019</strain>
        <tissue evidence="3">Adductor muscle</tissue>
    </source>
</reference>
<dbReference type="GO" id="GO:0005891">
    <property type="term" value="C:voltage-gated calcium channel complex"/>
    <property type="evidence" value="ECO:0007669"/>
    <property type="project" value="TreeGrafter"/>
</dbReference>
<proteinExistence type="predicted"/>
<dbReference type="InterPro" id="IPR051173">
    <property type="entry name" value="Ca_channel_alpha-2/delta"/>
</dbReference>
<dbReference type="GO" id="GO:0005245">
    <property type="term" value="F:voltage-gated calcium channel activity"/>
    <property type="evidence" value="ECO:0007669"/>
    <property type="project" value="TreeGrafter"/>
</dbReference>